<dbReference type="KEGG" id="wna:KA717_01900"/>
<dbReference type="AlphaFoldDB" id="A0A977KXJ5"/>
<dbReference type="GO" id="GO:0003684">
    <property type="term" value="F:damaged DNA binding"/>
    <property type="evidence" value="ECO:0007669"/>
    <property type="project" value="InterPro"/>
</dbReference>
<evidence type="ECO:0000313" key="1">
    <source>
        <dbReference type="EMBL" id="UXE61733.1"/>
    </source>
</evidence>
<proteinExistence type="predicted"/>
<dbReference type="SUPFAM" id="SSF101238">
    <property type="entry name" value="XPC-binding domain"/>
    <property type="match status" value="1"/>
</dbReference>
<dbReference type="Proteomes" id="UP001065613">
    <property type="component" value="Chromosome"/>
</dbReference>
<protein>
    <submittedName>
        <fullName evidence="1">Uncharacterized protein</fullName>
    </submittedName>
</protein>
<sequence>MKSILKLAITTQLAIAYLLFPTIQKNIDTAVDAQAVTLPNHHLIAQQVDLQEVQRMIQENPEILQQAQQLLQQNPELVQQLIEQTLQQYPDLIQQIQQNPQLIQQVAQQGQGLLQLLQQNPQLLQQLQQSIQPAIKK</sequence>
<gene>
    <name evidence="1" type="ORF">KA717_01900</name>
</gene>
<organism evidence="1">
    <name type="scientific">Woronichinia naegeliana WA131</name>
    <dbReference type="NCBI Taxonomy" id="2824559"/>
    <lineage>
        <taxon>Bacteria</taxon>
        <taxon>Bacillati</taxon>
        <taxon>Cyanobacteriota</taxon>
        <taxon>Cyanophyceae</taxon>
        <taxon>Synechococcales</taxon>
        <taxon>Coelosphaeriaceae</taxon>
        <taxon>Woronichinia</taxon>
    </lineage>
</organism>
<dbReference type="Gene3D" id="1.10.10.540">
    <property type="entry name" value="XPC-binding domain"/>
    <property type="match status" value="1"/>
</dbReference>
<dbReference type="GO" id="GO:0006289">
    <property type="term" value="P:nucleotide-excision repair"/>
    <property type="evidence" value="ECO:0007669"/>
    <property type="project" value="InterPro"/>
</dbReference>
<accession>A0A977KXJ5</accession>
<dbReference type="EMBL" id="CP073041">
    <property type="protein sequence ID" value="UXE61733.1"/>
    <property type="molecule type" value="Genomic_DNA"/>
</dbReference>
<dbReference type="InterPro" id="IPR036353">
    <property type="entry name" value="XPC-bd_sf"/>
</dbReference>
<reference evidence="1" key="1">
    <citation type="submission" date="2021-04" db="EMBL/GenBank/DDBJ databases">
        <title>Genome sequence of Woronichinia naegeliana from Washington state freshwater lake bloom.</title>
        <authorList>
            <person name="Dreher T.W."/>
        </authorList>
    </citation>
    <scope>NUCLEOTIDE SEQUENCE</scope>
    <source>
        <strain evidence="1">WA131</strain>
    </source>
</reference>
<name>A0A977KXJ5_9CYAN</name>
<dbReference type="GO" id="GO:0043161">
    <property type="term" value="P:proteasome-mediated ubiquitin-dependent protein catabolic process"/>
    <property type="evidence" value="ECO:0007669"/>
    <property type="project" value="InterPro"/>
</dbReference>